<dbReference type="InterPro" id="IPR050282">
    <property type="entry name" value="Cycloisomerase_2"/>
</dbReference>
<dbReference type="PANTHER" id="PTHR30344:SF1">
    <property type="entry name" value="6-PHOSPHOGLUCONOLACTONASE"/>
    <property type="match status" value="1"/>
</dbReference>
<evidence type="ECO:0000256" key="1">
    <source>
        <dbReference type="ARBA" id="ARBA00005564"/>
    </source>
</evidence>
<dbReference type="Pfam" id="PF10282">
    <property type="entry name" value="Lactonase"/>
    <property type="match status" value="1"/>
</dbReference>
<reference evidence="5" key="1">
    <citation type="journal article" date="2019" name="Int. J. Syst. Evol. Microbiol.">
        <title>The Global Catalogue of Microorganisms (GCM) 10K type strain sequencing project: providing services to taxonomists for standard genome sequencing and annotation.</title>
        <authorList>
            <consortium name="The Broad Institute Genomics Platform"/>
            <consortium name="The Broad Institute Genome Sequencing Center for Infectious Disease"/>
            <person name="Wu L."/>
            <person name="Ma J."/>
        </authorList>
    </citation>
    <scope>NUCLEOTIDE SEQUENCE [LARGE SCALE GENOMIC DNA]</scope>
    <source>
        <strain evidence="5">JCM 17666</strain>
    </source>
</reference>
<dbReference type="InterPro" id="IPR019405">
    <property type="entry name" value="Lactonase_7-beta_prop"/>
</dbReference>
<gene>
    <name evidence="4" type="ORF">GCM10023144_10370</name>
</gene>
<dbReference type="InterPro" id="IPR015943">
    <property type="entry name" value="WD40/YVTN_repeat-like_dom_sf"/>
</dbReference>
<sequence length="401" mass="43428">MTGATFFYASLGAELICFHVDEGSGELRRQASITLPGSVQYAWPHATGSHLYVASSDGGPPAAGGCGGSNHHLGALRIDPSSGRLSPEGAPVVLRHRPIHLSTDIPSEYALIAYSEPSALSVHEIRADGSLGREVAQPDVRDCGSYAHQIRVFPSNRRAVLVTRGHDADADHAEVPGALKTFGYEKGVLTPERSIAPDGGYGFGPRHLDFHPRHPWVYLSLERQNQLQLFRMSGEDLDERPAGSVPTLARPDRKGPRQMAGAVHVHPGGRHVYGAERSDPVRLENSVPVCVPGENAILVFAIDPADGRPSLVQREPTRGLHPRTFSIHPEGRLLIAANKSSALVKTAGQLHQVHGGFDIFRIDSDGRLAFLRSYPIDASQLPIFWSGFVRVQAARPQRETT</sequence>
<comment type="similarity">
    <text evidence="1">Belongs to the cycloisomerase 2 family.</text>
</comment>
<dbReference type="Proteomes" id="UP001501671">
    <property type="component" value="Unassembled WGS sequence"/>
</dbReference>
<evidence type="ECO:0008006" key="6">
    <source>
        <dbReference type="Google" id="ProtNLM"/>
    </source>
</evidence>
<feature type="region of interest" description="Disordered" evidence="3">
    <location>
        <begin position="238"/>
        <end position="274"/>
    </location>
</feature>
<evidence type="ECO:0000313" key="4">
    <source>
        <dbReference type="EMBL" id="GAA4326654.1"/>
    </source>
</evidence>
<dbReference type="Gene3D" id="2.130.10.10">
    <property type="entry name" value="YVTN repeat-like/Quinoprotein amine dehydrogenase"/>
    <property type="match status" value="1"/>
</dbReference>
<comment type="caution">
    <text evidence="4">The sequence shown here is derived from an EMBL/GenBank/DDBJ whole genome shotgun (WGS) entry which is preliminary data.</text>
</comment>
<dbReference type="PANTHER" id="PTHR30344">
    <property type="entry name" value="6-PHOSPHOGLUCONOLACTONASE-RELATED"/>
    <property type="match status" value="1"/>
</dbReference>
<evidence type="ECO:0000313" key="5">
    <source>
        <dbReference type="Proteomes" id="UP001501671"/>
    </source>
</evidence>
<dbReference type="InterPro" id="IPR011048">
    <property type="entry name" value="Haem_d1_sf"/>
</dbReference>
<proteinExistence type="inferred from homology"/>
<keyword evidence="5" id="KW-1185">Reference proteome</keyword>
<evidence type="ECO:0000256" key="2">
    <source>
        <dbReference type="ARBA" id="ARBA00022526"/>
    </source>
</evidence>
<name>A0ABP8GLM9_9BURK</name>
<keyword evidence="2" id="KW-0119">Carbohydrate metabolism</keyword>
<dbReference type="RefSeq" id="WP_345247037.1">
    <property type="nucleotide sequence ID" value="NZ_BAABFO010000004.1"/>
</dbReference>
<evidence type="ECO:0000256" key="3">
    <source>
        <dbReference type="SAM" id="MobiDB-lite"/>
    </source>
</evidence>
<dbReference type="EMBL" id="BAABFO010000004">
    <property type="protein sequence ID" value="GAA4326654.1"/>
    <property type="molecule type" value="Genomic_DNA"/>
</dbReference>
<accession>A0ABP8GLM9</accession>
<keyword evidence="2" id="KW-0313">Glucose metabolism</keyword>
<protein>
    <recommendedName>
        <fullName evidence="6">3-carboxymuconate cyclase</fullName>
    </recommendedName>
</protein>
<dbReference type="SUPFAM" id="SSF51004">
    <property type="entry name" value="C-terminal (heme d1) domain of cytochrome cd1-nitrite reductase"/>
    <property type="match status" value="1"/>
</dbReference>
<organism evidence="4 5">
    <name type="scientific">Pigmentiphaga soli</name>
    <dbReference type="NCBI Taxonomy" id="1007095"/>
    <lineage>
        <taxon>Bacteria</taxon>
        <taxon>Pseudomonadati</taxon>
        <taxon>Pseudomonadota</taxon>
        <taxon>Betaproteobacteria</taxon>
        <taxon>Burkholderiales</taxon>
        <taxon>Alcaligenaceae</taxon>
        <taxon>Pigmentiphaga</taxon>
    </lineage>
</organism>